<name>A0A426YHH8_ENSVE</name>
<feature type="region of interest" description="Disordered" evidence="1">
    <location>
        <begin position="1"/>
        <end position="102"/>
    </location>
</feature>
<sequence length="189" mass="21269">YYGSECVAEEAPDAGGEGAHAVDPESAQSEVEVTHTEASGKRLAGSSTPDPTATGRPRKRVKIIVRRHKAHHDEGSSHRADRERESEVLAGDTSPTYNQPKSMRDLCDMRVREDDKGYYILQMADWAPSDSSAAMLARWLNLSYQSRVWDDSEVTSEFDKGVLHPTLVKDLYTLHRRSLLPERQSRLCW</sequence>
<dbReference type="EMBL" id="AMZH03012352">
    <property type="protein sequence ID" value="RRT51202.1"/>
    <property type="molecule type" value="Genomic_DNA"/>
</dbReference>
<evidence type="ECO:0000256" key="1">
    <source>
        <dbReference type="SAM" id="MobiDB-lite"/>
    </source>
</evidence>
<reference evidence="2 3" key="1">
    <citation type="journal article" date="2014" name="Agronomy (Basel)">
        <title>A Draft Genome Sequence for Ensete ventricosum, the Drought-Tolerant Tree Against Hunger.</title>
        <authorList>
            <person name="Harrison J."/>
            <person name="Moore K.A."/>
            <person name="Paszkiewicz K."/>
            <person name="Jones T."/>
            <person name="Grant M."/>
            <person name="Ambacheew D."/>
            <person name="Muzemil S."/>
            <person name="Studholme D.J."/>
        </authorList>
    </citation>
    <scope>NUCLEOTIDE SEQUENCE [LARGE SCALE GENOMIC DNA]</scope>
</reference>
<evidence type="ECO:0000313" key="3">
    <source>
        <dbReference type="Proteomes" id="UP000287651"/>
    </source>
</evidence>
<comment type="caution">
    <text evidence="2">The sequence shown here is derived from an EMBL/GenBank/DDBJ whole genome shotgun (WGS) entry which is preliminary data.</text>
</comment>
<accession>A0A426YHH8</accession>
<organism evidence="2 3">
    <name type="scientific">Ensete ventricosum</name>
    <name type="common">Abyssinian banana</name>
    <name type="synonym">Musa ensete</name>
    <dbReference type="NCBI Taxonomy" id="4639"/>
    <lineage>
        <taxon>Eukaryota</taxon>
        <taxon>Viridiplantae</taxon>
        <taxon>Streptophyta</taxon>
        <taxon>Embryophyta</taxon>
        <taxon>Tracheophyta</taxon>
        <taxon>Spermatophyta</taxon>
        <taxon>Magnoliopsida</taxon>
        <taxon>Liliopsida</taxon>
        <taxon>Zingiberales</taxon>
        <taxon>Musaceae</taxon>
        <taxon>Ensete</taxon>
    </lineage>
</organism>
<proteinExistence type="predicted"/>
<gene>
    <name evidence="2" type="ORF">B296_00040035</name>
</gene>
<feature type="compositionally biased region" description="Basic residues" evidence="1">
    <location>
        <begin position="56"/>
        <end position="70"/>
    </location>
</feature>
<feature type="compositionally biased region" description="Basic and acidic residues" evidence="1">
    <location>
        <begin position="71"/>
        <end position="87"/>
    </location>
</feature>
<evidence type="ECO:0000313" key="2">
    <source>
        <dbReference type="EMBL" id="RRT51202.1"/>
    </source>
</evidence>
<protein>
    <submittedName>
        <fullName evidence="2">Uncharacterized protein</fullName>
    </submittedName>
</protein>
<dbReference type="AlphaFoldDB" id="A0A426YHH8"/>
<feature type="non-terminal residue" evidence="2">
    <location>
        <position position="1"/>
    </location>
</feature>
<dbReference type="Proteomes" id="UP000287651">
    <property type="component" value="Unassembled WGS sequence"/>
</dbReference>